<evidence type="ECO:0000256" key="1">
    <source>
        <dbReference type="ARBA" id="ARBA00010641"/>
    </source>
</evidence>
<reference evidence="7 8" key="1">
    <citation type="submission" date="2019-02" db="EMBL/GenBank/DDBJ databases">
        <title>Deep-cultivation of Planctomycetes and their phenomic and genomic characterization uncovers novel biology.</title>
        <authorList>
            <person name="Wiegand S."/>
            <person name="Jogler M."/>
            <person name="Boedeker C."/>
            <person name="Pinto D."/>
            <person name="Vollmers J."/>
            <person name="Rivas-Marin E."/>
            <person name="Kohn T."/>
            <person name="Peeters S.H."/>
            <person name="Heuer A."/>
            <person name="Rast P."/>
            <person name="Oberbeckmann S."/>
            <person name="Bunk B."/>
            <person name="Jeske O."/>
            <person name="Meyerdierks A."/>
            <person name="Storesund J.E."/>
            <person name="Kallscheuer N."/>
            <person name="Luecker S."/>
            <person name="Lage O.M."/>
            <person name="Pohl T."/>
            <person name="Merkel B.J."/>
            <person name="Hornburger P."/>
            <person name="Mueller R.-W."/>
            <person name="Bruemmer F."/>
            <person name="Labrenz M."/>
            <person name="Spormann A.M."/>
            <person name="Op Den Camp H."/>
            <person name="Overmann J."/>
            <person name="Amann R."/>
            <person name="Jetten M.S.M."/>
            <person name="Mascher T."/>
            <person name="Medema M.H."/>
            <person name="Devos D.P."/>
            <person name="Kaster A.-K."/>
            <person name="Ovreas L."/>
            <person name="Rohde M."/>
            <person name="Galperin M.Y."/>
            <person name="Jogler C."/>
        </authorList>
    </citation>
    <scope>NUCLEOTIDE SEQUENCE [LARGE SCALE GENOMIC DNA]</scope>
    <source>
        <strain evidence="7 8">Poly41</strain>
    </source>
</reference>
<dbReference type="InterPro" id="IPR014284">
    <property type="entry name" value="RNA_pol_sigma-70_dom"/>
</dbReference>
<dbReference type="PANTHER" id="PTHR43133:SF8">
    <property type="entry name" value="RNA POLYMERASE SIGMA FACTOR HI_1459-RELATED"/>
    <property type="match status" value="1"/>
</dbReference>
<dbReference type="InterPro" id="IPR013325">
    <property type="entry name" value="RNA_pol_sigma_r2"/>
</dbReference>
<dbReference type="RefSeq" id="WP_197231347.1">
    <property type="nucleotide sequence ID" value="NZ_SJPV01000004.1"/>
</dbReference>
<evidence type="ECO:0000313" key="8">
    <source>
        <dbReference type="Proteomes" id="UP000319143"/>
    </source>
</evidence>
<keyword evidence="4" id="KW-0238">DNA-binding</keyword>
<evidence type="ECO:0000259" key="6">
    <source>
        <dbReference type="Pfam" id="PF08281"/>
    </source>
</evidence>
<keyword evidence="2" id="KW-0805">Transcription regulation</keyword>
<dbReference type="InterPro" id="IPR036388">
    <property type="entry name" value="WH-like_DNA-bd_sf"/>
</dbReference>
<proteinExistence type="inferred from homology"/>
<gene>
    <name evidence="7" type="primary">sigW_9</name>
    <name evidence="7" type="ORF">Poly41_31110</name>
</gene>
<name>A0A5C6DR22_9BACT</name>
<dbReference type="InterPro" id="IPR013249">
    <property type="entry name" value="RNA_pol_sigma70_r4_t2"/>
</dbReference>
<evidence type="ECO:0000256" key="4">
    <source>
        <dbReference type="ARBA" id="ARBA00023125"/>
    </source>
</evidence>
<dbReference type="NCBIfam" id="TIGR02937">
    <property type="entry name" value="sigma70-ECF"/>
    <property type="match status" value="1"/>
</dbReference>
<comment type="caution">
    <text evidence="7">The sequence shown here is derived from an EMBL/GenBank/DDBJ whole genome shotgun (WGS) entry which is preliminary data.</text>
</comment>
<evidence type="ECO:0000256" key="5">
    <source>
        <dbReference type="ARBA" id="ARBA00023163"/>
    </source>
</evidence>
<dbReference type="SUPFAM" id="SSF88946">
    <property type="entry name" value="Sigma2 domain of RNA polymerase sigma factors"/>
    <property type="match status" value="1"/>
</dbReference>
<evidence type="ECO:0000256" key="2">
    <source>
        <dbReference type="ARBA" id="ARBA00023015"/>
    </source>
</evidence>
<dbReference type="GO" id="GO:0006352">
    <property type="term" value="P:DNA-templated transcription initiation"/>
    <property type="evidence" value="ECO:0007669"/>
    <property type="project" value="InterPro"/>
</dbReference>
<accession>A0A5C6DR22</accession>
<dbReference type="Pfam" id="PF08281">
    <property type="entry name" value="Sigma70_r4_2"/>
    <property type="match status" value="1"/>
</dbReference>
<keyword evidence="3" id="KW-0731">Sigma factor</keyword>
<dbReference type="PANTHER" id="PTHR43133">
    <property type="entry name" value="RNA POLYMERASE ECF-TYPE SIGMA FACTO"/>
    <property type="match status" value="1"/>
</dbReference>
<sequence length="176" mass="19953">MDLQESIDRFGSPLTGLLVSWGVPAFDAAELAQDSLADAHLSLASCRGDVNEPLVFGRWLRGIAKNKFRAWSRSRSRRQRLAAAAEPELLDRITSETIVIDERLLRLRNEIQRLPNKHREVILMHYLDETPVVEVAALLSISVKAVEGRLYQARKKLRTQMDEPTNWTQVAKAVLL</sequence>
<keyword evidence="8" id="KW-1185">Reference proteome</keyword>
<dbReference type="Proteomes" id="UP000319143">
    <property type="component" value="Unassembled WGS sequence"/>
</dbReference>
<dbReference type="SUPFAM" id="SSF88659">
    <property type="entry name" value="Sigma3 and sigma4 domains of RNA polymerase sigma factors"/>
    <property type="match status" value="1"/>
</dbReference>
<dbReference type="AlphaFoldDB" id="A0A5C6DR22"/>
<dbReference type="GO" id="GO:0003677">
    <property type="term" value="F:DNA binding"/>
    <property type="evidence" value="ECO:0007669"/>
    <property type="project" value="UniProtKB-KW"/>
</dbReference>
<keyword evidence="5" id="KW-0804">Transcription</keyword>
<dbReference type="EMBL" id="SJPV01000004">
    <property type="protein sequence ID" value="TWU38634.1"/>
    <property type="molecule type" value="Genomic_DNA"/>
</dbReference>
<dbReference type="Gene3D" id="1.10.10.10">
    <property type="entry name" value="Winged helix-like DNA-binding domain superfamily/Winged helix DNA-binding domain"/>
    <property type="match status" value="1"/>
</dbReference>
<dbReference type="InterPro" id="IPR013324">
    <property type="entry name" value="RNA_pol_sigma_r3/r4-like"/>
</dbReference>
<feature type="domain" description="RNA polymerase sigma factor 70 region 4 type 2" evidence="6">
    <location>
        <begin position="105"/>
        <end position="157"/>
    </location>
</feature>
<dbReference type="GO" id="GO:0016987">
    <property type="term" value="F:sigma factor activity"/>
    <property type="evidence" value="ECO:0007669"/>
    <property type="project" value="UniProtKB-KW"/>
</dbReference>
<dbReference type="InterPro" id="IPR039425">
    <property type="entry name" value="RNA_pol_sigma-70-like"/>
</dbReference>
<protein>
    <submittedName>
        <fullName evidence="7">ECF RNA polymerase sigma factor SigW</fullName>
    </submittedName>
</protein>
<evidence type="ECO:0000313" key="7">
    <source>
        <dbReference type="EMBL" id="TWU38634.1"/>
    </source>
</evidence>
<organism evidence="7 8">
    <name type="scientific">Novipirellula artificiosorum</name>
    <dbReference type="NCBI Taxonomy" id="2528016"/>
    <lineage>
        <taxon>Bacteria</taxon>
        <taxon>Pseudomonadati</taxon>
        <taxon>Planctomycetota</taxon>
        <taxon>Planctomycetia</taxon>
        <taxon>Pirellulales</taxon>
        <taxon>Pirellulaceae</taxon>
        <taxon>Novipirellula</taxon>
    </lineage>
</organism>
<dbReference type="CDD" id="cd06171">
    <property type="entry name" value="Sigma70_r4"/>
    <property type="match status" value="1"/>
</dbReference>
<evidence type="ECO:0000256" key="3">
    <source>
        <dbReference type="ARBA" id="ARBA00023082"/>
    </source>
</evidence>
<dbReference type="Gene3D" id="1.10.1740.10">
    <property type="match status" value="1"/>
</dbReference>
<comment type="similarity">
    <text evidence="1">Belongs to the sigma-70 factor family. ECF subfamily.</text>
</comment>